<organism evidence="4 5">
    <name type="scientific">Schistosoma mekongi</name>
    <name type="common">Parasitic worm</name>
    <dbReference type="NCBI Taxonomy" id="38744"/>
    <lineage>
        <taxon>Eukaryota</taxon>
        <taxon>Metazoa</taxon>
        <taxon>Spiralia</taxon>
        <taxon>Lophotrochozoa</taxon>
        <taxon>Platyhelminthes</taxon>
        <taxon>Trematoda</taxon>
        <taxon>Digenea</taxon>
        <taxon>Strigeidida</taxon>
        <taxon>Schistosomatoidea</taxon>
        <taxon>Schistosomatidae</taxon>
        <taxon>Schistosoma</taxon>
    </lineage>
</organism>
<feature type="coiled-coil region" evidence="1">
    <location>
        <begin position="447"/>
        <end position="488"/>
    </location>
</feature>
<dbReference type="AlphaFoldDB" id="A0AAE1ZG77"/>
<feature type="region of interest" description="Disordered" evidence="2">
    <location>
        <begin position="857"/>
        <end position="887"/>
    </location>
</feature>
<feature type="region of interest" description="Disordered" evidence="2">
    <location>
        <begin position="1039"/>
        <end position="1058"/>
    </location>
</feature>
<proteinExistence type="predicted"/>
<keyword evidence="3" id="KW-1133">Transmembrane helix</keyword>
<keyword evidence="3" id="KW-0472">Membrane</keyword>
<keyword evidence="1" id="KW-0175">Coiled coil</keyword>
<feature type="region of interest" description="Disordered" evidence="2">
    <location>
        <begin position="930"/>
        <end position="950"/>
    </location>
</feature>
<gene>
    <name evidence="4" type="ORF">MN116_004182</name>
</gene>
<feature type="compositionally biased region" description="Low complexity" evidence="2">
    <location>
        <begin position="862"/>
        <end position="879"/>
    </location>
</feature>
<keyword evidence="5" id="KW-1185">Reference proteome</keyword>
<feature type="coiled-coil region" evidence="1">
    <location>
        <begin position="528"/>
        <end position="696"/>
    </location>
</feature>
<feature type="region of interest" description="Disordered" evidence="2">
    <location>
        <begin position="72"/>
        <end position="111"/>
    </location>
</feature>
<dbReference type="Proteomes" id="UP001292079">
    <property type="component" value="Unassembled WGS sequence"/>
</dbReference>
<evidence type="ECO:0000256" key="3">
    <source>
        <dbReference type="SAM" id="Phobius"/>
    </source>
</evidence>
<keyword evidence="3" id="KW-0812">Transmembrane</keyword>
<evidence type="ECO:0000313" key="5">
    <source>
        <dbReference type="Proteomes" id="UP001292079"/>
    </source>
</evidence>
<comment type="caution">
    <text evidence="4">The sequence shown here is derived from an EMBL/GenBank/DDBJ whole genome shotgun (WGS) entry which is preliminary data.</text>
</comment>
<feature type="compositionally biased region" description="Low complexity" evidence="2">
    <location>
        <begin position="939"/>
        <end position="950"/>
    </location>
</feature>
<sequence length="1058" mass="119348">GLFVVVCRGCSYLQMNLLSWLNGWKEDSNNDYQLGFSFLFPVTIGIGSIVIYLAVRYRDDLINLKSSMFKNTKDESASSRRGNSYPTIKKKPKYPTKSEPNNSHARKTEVSRTVVVETEAPVLPVQQTQYTSVQPVQVKQEIVSEATDGIEAEFFNPVPKKYKKSKRSSKTKDTQNYGSDEHIEIDPAWVTVTSKKVKLSNRNAQKKVKNTDSEGNQLVPENHSLSISCNELPIQNKQRSNKQLELSANNKSSSSVLENKLTNLVVNTNQSCSSNQPKALSEAHLMKTEYNENTKSVSANSSPFTSYEELLYKNLGAETVTAIRSLILNSEPHSSRATDIPLSSSGLSKQKASSTSSKDPNHLPTTMEIVSQHTTAQLQAREAECQILRTEVVHLRDEVKMLKTLALNCVPVQKPMVDAETITDPIEFPDNKSSLTQQQNDSDAILLSTLQNEIARLVKEVVIYQQRSENLRSRLDTANKKLSDSKSKSADETKLLQQTLDTQSEKLCNLESEKGRLEKELNDILQKGEVHRRKSEEAEHKLNQLLEELEVLRMDNSSLRSKYEVLENGNSVLREEKDTLSRTCDELSNKHSAVLSELTASQSQCNVLRRQIAEYDERLHQLNDQHQIVVDGMKNQLKSLLCNHETNEKSHINMINTLEAKLEQLTNETNEQRNILKLYEGELEHLRVENVKLVEKAIGSKEDKFMHTVDEVQSTGSQIVDRSSTDRETIVETHDYSDQTDSNQFIIQSNEYNLLQTQVDHYKSALDATESMLSKLQTSVNEEEARWHKALDAANIENELLKTKSIKLEAALNELIQDRNTLTMTIEELRKNNQLNNNNSVETHTENSLSASFNAENKMNKSSSISPSSSSPLSTATTTDTDEQNMSKSELIHLVSKLRYLVEVERNALKQEQSLSAELRTKLKDADARDVNNNHHNHSNNCSSESMSLSNNHAETIENNISHNSNTDHYSSFKSSFMHNHQKGGLLEMDDNNILKSEHLDTSFDGISKFPDCIPQHEISSNDGGYVLLSNGIHKELNGKTNHESIDNDNNNNNNNDN</sequence>
<feature type="compositionally biased region" description="Low complexity" evidence="2">
    <location>
        <begin position="343"/>
        <end position="358"/>
    </location>
</feature>
<dbReference type="EMBL" id="JALJAT010000002">
    <property type="protein sequence ID" value="KAK4472984.1"/>
    <property type="molecule type" value="Genomic_DNA"/>
</dbReference>
<evidence type="ECO:0000313" key="4">
    <source>
        <dbReference type="EMBL" id="KAK4472984.1"/>
    </source>
</evidence>
<feature type="non-terminal residue" evidence="4">
    <location>
        <position position="1"/>
    </location>
</feature>
<evidence type="ECO:0000256" key="2">
    <source>
        <dbReference type="SAM" id="MobiDB-lite"/>
    </source>
</evidence>
<reference evidence="4" key="1">
    <citation type="submission" date="2022-04" db="EMBL/GenBank/DDBJ databases">
        <authorList>
            <person name="Xu L."/>
            <person name="Lv Z."/>
        </authorList>
    </citation>
    <scope>NUCLEOTIDE SEQUENCE</scope>
    <source>
        <strain evidence="4">LV_2022a</strain>
    </source>
</reference>
<feature type="coiled-coil region" evidence="1">
    <location>
        <begin position="766"/>
        <end position="832"/>
    </location>
</feature>
<dbReference type="SUPFAM" id="SSF57997">
    <property type="entry name" value="Tropomyosin"/>
    <property type="match status" value="1"/>
</dbReference>
<protein>
    <submittedName>
        <fullName evidence="4">Uncharacterized protein</fullName>
    </submittedName>
</protein>
<feature type="region of interest" description="Disordered" evidence="2">
    <location>
        <begin position="333"/>
        <end position="364"/>
    </location>
</feature>
<evidence type="ECO:0000256" key="1">
    <source>
        <dbReference type="SAM" id="Coils"/>
    </source>
</evidence>
<reference evidence="4" key="2">
    <citation type="journal article" date="2023" name="Infect Dis Poverty">
        <title>Chromosome-scale genome of the human blood fluke Schistosoma mekongi and its implications for public health.</title>
        <authorList>
            <person name="Zhou M."/>
            <person name="Xu L."/>
            <person name="Xu D."/>
            <person name="Chen W."/>
            <person name="Khan J."/>
            <person name="Hu Y."/>
            <person name="Huang H."/>
            <person name="Wei H."/>
            <person name="Zhang Y."/>
            <person name="Chusongsang P."/>
            <person name="Tanasarnprasert K."/>
            <person name="Hu X."/>
            <person name="Limpanont Y."/>
            <person name="Lv Z."/>
        </authorList>
    </citation>
    <scope>NUCLEOTIDE SEQUENCE</scope>
    <source>
        <strain evidence="4">LV_2022a</strain>
    </source>
</reference>
<name>A0AAE1ZG77_SCHME</name>
<feature type="transmembrane region" description="Helical" evidence="3">
    <location>
        <begin position="34"/>
        <end position="55"/>
    </location>
</feature>
<accession>A0AAE1ZG77</accession>
<feature type="compositionally biased region" description="Low complexity" evidence="2">
    <location>
        <begin position="1048"/>
        <end position="1058"/>
    </location>
</feature>